<evidence type="ECO:0000313" key="3">
    <source>
        <dbReference type="WBParaSite" id="PSU_v2.g1568.t1"/>
    </source>
</evidence>
<feature type="chain" id="PRO_5037034334" evidence="1">
    <location>
        <begin position="25"/>
        <end position="89"/>
    </location>
</feature>
<evidence type="ECO:0000313" key="2">
    <source>
        <dbReference type="Proteomes" id="UP000887577"/>
    </source>
</evidence>
<sequence>MMTSKIVAAFLILTFGSNFASVNSLHFPGFINGKPLRNYLDKFRIPNNAAAAGDCAAESMFSQIVDHFNPNNTDKWDQGVSIAEQVKRD</sequence>
<organism evidence="2 3">
    <name type="scientific">Panagrolaimus superbus</name>
    <dbReference type="NCBI Taxonomy" id="310955"/>
    <lineage>
        <taxon>Eukaryota</taxon>
        <taxon>Metazoa</taxon>
        <taxon>Ecdysozoa</taxon>
        <taxon>Nematoda</taxon>
        <taxon>Chromadorea</taxon>
        <taxon>Rhabditida</taxon>
        <taxon>Tylenchina</taxon>
        <taxon>Panagrolaimomorpha</taxon>
        <taxon>Panagrolaimoidea</taxon>
        <taxon>Panagrolaimidae</taxon>
        <taxon>Panagrolaimus</taxon>
    </lineage>
</organism>
<reference evidence="3" key="1">
    <citation type="submission" date="2022-11" db="UniProtKB">
        <authorList>
            <consortium name="WormBaseParasite"/>
        </authorList>
    </citation>
    <scope>IDENTIFICATION</scope>
</reference>
<name>A0A914Y658_9BILA</name>
<feature type="signal peptide" evidence="1">
    <location>
        <begin position="1"/>
        <end position="24"/>
    </location>
</feature>
<dbReference type="AlphaFoldDB" id="A0A914Y658"/>
<keyword evidence="1" id="KW-0732">Signal</keyword>
<dbReference type="WBParaSite" id="PSU_v2.g1568.t1">
    <property type="protein sequence ID" value="PSU_v2.g1568.t1"/>
    <property type="gene ID" value="PSU_v2.g1568"/>
</dbReference>
<keyword evidence="2" id="KW-1185">Reference proteome</keyword>
<evidence type="ECO:0000256" key="1">
    <source>
        <dbReference type="SAM" id="SignalP"/>
    </source>
</evidence>
<dbReference type="Proteomes" id="UP000887577">
    <property type="component" value="Unplaced"/>
</dbReference>
<proteinExistence type="predicted"/>
<protein>
    <submittedName>
        <fullName evidence="3">Uncharacterized protein</fullName>
    </submittedName>
</protein>
<accession>A0A914Y658</accession>